<evidence type="ECO:0000313" key="3">
    <source>
        <dbReference type="EMBL" id="QDT34269.1"/>
    </source>
</evidence>
<name>A0A517QRN2_9PLAN</name>
<proteinExistence type="predicted"/>
<dbReference type="InterPro" id="IPR019734">
    <property type="entry name" value="TPR_rpt"/>
</dbReference>
<feature type="coiled-coil region" evidence="1">
    <location>
        <begin position="50"/>
        <end position="77"/>
    </location>
</feature>
<feature type="compositionally biased region" description="Polar residues" evidence="2">
    <location>
        <begin position="425"/>
        <end position="440"/>
    </location>
</feature>
<feature type="compositionally biased region" description="Acidic residues" evidence="2">
    <location>
        <begin position="447"/>
        <end position="457"/>
    </location>
</feature>
<organism evidence="3 4">
    <name type="scientific">Thalassoglobus polymorphus</name>
    <dbReference type="NCBI Taxonomy" id="2527994"/>
    <lineage>
        <taxon>Bacteria</taxon>
        <taxon>Pseudomonadati</taxon>
        <taxon>Planctomycetota</taxon>
        <taxon>Planctomycetia</taxon>
        <taxon>Planctomycetales</taxon>
        <taxon>Planctomycetaceae</taxon>
        <taxon>Thalassoglobus</taxon>
    </lineage>
</organism>
<dbReference type="SUPFAM" id="SSF48452">
    <property type="entry name" value="TPR-like"/>
    <property type="match status" value="2"/>
</dbReference>
<evidence type="ECO:0000313" key="4">
    <source>
        <dbReference type="Proteomes" id="UP000315724"/>
    </source>
</evidence>
<sequence length="921" mass="104671">MDRLRLILKFATMGPLSHSCKATFLLFALQNDRESVKVLQTRGVIQHTAGEMMSDELDQIEQQLEELDKKSEECFQKCQIRSAVRIAKEATRLAKTHGLAVHYMRGLFDQMRFGHGLLDPQATREASVELVLLLENEEQARRIQPNLDEGHYQWLCSWMSTCAYDNLAEATGMMSGFNSEGMHECINEGLQVCRQTGKMECVKCFREYAADVYFAADDLEMVRHQCESLLEYRKDGSDNKDRRWSGHHKLGKLLILEGRLELAIQELNKAFELSVAEDVYLKTRSKLLVAATLDEALMLAGKPRFDWGSVASEFPEEGEWLYIELRRSMCDALENVLSGNFDQAIETLTEWDRRLTEQNCHKDWFEVRLRLIAAYLLSNNQKRAEALTKGLEASASEAQDFLTLRRLEQLFNEETATSPVAALQESGNAAVDSSSQAGEESTSDNAESGDDSDDAEAETPLGNILAEIMQRLMLAPEDETVREQVLEEFLSYTPSRIEDPRDGAYLVHLSQFVVQGTEDATRVWPWALQILEAFFDDPVTVSVVAAIGNYFRQADPGAFESITVEQLEAWFKRSTSPKVTHAKNFSRAGDFYLDEGNLGEAERCYSRGFRLKRTEPTVVLPLADVYRQSDRPRDALAVLDLSLREGADDQSIAWEAAMTALQIEQFDSVLTYMDKFFALGEPQTWAHYYRGVALMQLGRHEESLLAIDAENEFDPPGTFHLSAIKLCNLIALGQDQEQIDSIFTEVLDEQLSEIDYLSLNGLVRLFGHIWEHSKHLPANHLLRTKLEHQLLVAGFLPDTYFDGLREQIEETKTVNFFNVQIRQPLNEAWKDSRGCLYGQDEWTEYQREWGVLAESEEAATNFVLAFQSRCEELPAEIVDVHTDEVDYIDRPGVVWQGMHWTTDDLAGNESDDESDDELFGA</sequence>
<evidence type="ECO:0000256" key="1">
    <source>
        <dbReference type="SAM" id="Coils"/>
    </source>
</evidence>
<protein>
    <submittedName>
        <fullName evidence="3">Tetratricopeptide repeat protein</fullName>
    </submittedName>
</protein>
<keyword evidence="1" id="KW-0175">Coiled coil</keyword>
<dbReference type="InterPro" id="IPR011990">
    <property type="entry name" value="TPR-like_helical_dom_sf"/>
</dbReference>
<dbReference type="KEGG" id="tpol:Mal48_35290"/>
<dbReference type="AlphaFoldDB" id="A0A517QRN2"/>
<dbReference type="EMBL" id="CP036267">
    <property type="protein sequence ID" value="QDT34269.1"/>
    <property type="molecule type" value="Genomic_DNA"/>
</dbReference>
<dbReference type="Pfam" id="PF13181">
    <property type="entry name" value="TPR_8"/>
    <property type="match status" value="1"/>
</dbReference>
<dbReference type="Gene3D" id="1.25.40.10">
    <property type="entry name" value="Tetratricopeptide repeat domain"/>
    <property type="match status" value="3"/>
</dbReference>
<evidence type="ECO:0000256" key="2">
    <source>
        <dbReference type="SAM" id="MobiDB-lite"/>
    </source>
</evidence>
<accession>A0A517QRN2</accession>
<keyword evidence="4" id="KW-1185">Reference proteome</keyword>
<reference evidence="3 4" key="1">
    <citation type="submission" date="2019-02" db="EMBL/GenBank/DDBJ databases">
        <title>Deep-cultivation of Planctomycetes and their phenomic and genomic characterization uncovers novel biology.</title>
        <authorList>
            <person name="Wiegand S."/>
            <person name="Jogler M."/>
            <person name="Boedeker C."/>
            <person name="Pinto D."/>
            <person name="Vollmers J."/>
            <person name="Rivas-Marin E."/>
            <person name="Kohn T."/>
            <person name="Peeters S.H."/>
            <person name="Heuer A."/>
            <person name="Rast P."/>
            <person name="Oberbeckmann S."/>
            <person name="Bunk B."/>
            <person name="Jeske O."/>
            <person name="Meyerdierks A."/>
            <person name="Storesund J.E."/>
            <person name="Kallscheuer N."/>
            <person name="Luecker S."/>
            <person name="Lage O.M."/>
            <person name="Pohl T."/>
            <person name="Merkel B.J."/>
            <person name="Hornburger P."/>
            <person name="Mueller R.-W."/>
            <person name="Bruemmer F."/>
            <person name="Labrenz M."/>
            <person name="Spormann A.M."/>
            <person name="Op den Camp H."/>
            <person name="Overmann J."/>
            <person name="Amann R."/>
            <person name="Jetten M.S.M."/>
            <person name="Mascher T."/>
            <person name="Medema M.H."/>
            <person name="Devos D.P."/>
            <person name="Kaster A.-K."/>
            <person name="Ovreas L."/>
            <person name="Rohde M."/>
            <person name="Galperin M.Y."/>
            <person name="Jogler C."/>
        </authorList>
    </citation>
    <scope>NUCLEOTIDE SEQUENCE [LARGE SCALE GENOMIC DNA]</scope>
    <source>
        <strain evidence="3 4">Mal48</strain>
    </source>
</reference>
<dbReference type="Proteomes" id="UP000315724">
    <property type="component" value="Chromosome"/>
</dbReference>
<feature type="region of interest" description="Disordered" evidence="2">
    <location>
        <begin position="419"/>
        <end position="457"/>
    </location>
</feature>
<gene>
    <name evidence="3" type="ORF">Mal48_35290</name>
</gene>